<feature type="transmembrane region" description="Helical" evidence="6">
    <location>
        <begin position="268"/>
        <end position="290"/>
    </location>
</feature>
<feature type="domain" description="Type II secretion system protein GspF" evidence="7">
    <location>
        <begin position="157"/>
        <end position="285"/>
    </location>
</feature>
<evidence type="ECO:0000256" key="4">
    <source>
        <dbReference type="ARBA" id="ARBA00022989"/>
    </source>
</evidence>
<dbReference type="PANTHER" id="PTHR35007:SF2">
    <property type="entry name" value="PILUS ASSEMBLE PROTEIN"/>
    <property type="match status" value="1"/>
</dbReference>
<dbReference type="Proteomes" id="UP000315388">
    <property type="component" value="Unassembled WGS sequence"/>
</dbReference>
<comment type="subcellular location">
    <subcellularLocation>
        <location evidence="1">Cell membrane</location>
        <topology evidence="1">Multi-pass membrane protein</topology>
    </subcellularLocation>
</comment>
<evidence type="ECO:0000256" key="5">
    <source>
        <dbReference type="ARBA" id="ARBA00023136"/>
    </source>
</evidence>
<dbReference type="AlphaFoldDB" id="A0A502BLU9"/>
<dbReference type="PANTHER" id="PTHR35007">
    <property type="entry name" value="INTEGRAL MEMBRANE PROTEIN-RELATED"/>
    <property type="match status" value="1"/>
</dbReference>
<organism evidence="8 9">
    <name type="scientific">Brucella gallinifaecis</name>
    <dbReference type="NCBI Taxonomy" id="215590"/>
    <lineage>
        <taxon>Bacteria</taxon>
        <taxon>Pseudomonadati</taxon>
        <taxon>Pseudomonadota</taxon>
        <taxon>Alphaproteobacteria</taxon>
        <taxon>Hyphomicrobiales</taxon>
        <taxon>Brucellaceae</taxon>
        <taxon>Brucella/Ochrobactrum group</taxon>
        <taxon>Brucella</taxon>
    </lineage>
</organism>
<keyword evidence="4 6" id="KW-1133">Transmembrane helix</keyword>
<keyword evidence="3 6" id="KW-0812">Transmembrane</keyword>
<accession>A0A502BLU9</accession>
<dbReference type="EMBL" id="VEWJ01000005">
    <property type="protein sequence ID" value="TPF75452.1"/>
    <property type="molecule type" value="Genomic_DNA"/>
</dbReference>
<keyword evidence="5 6" id="KW-0472">Membrane</keyword>
<evidence type="ECO:0000313" key="9">
    <source>
        <dbReference type="Proteomes" id="UP000315388"/>
    </source>
</evidence>
<name>A0A502BLU9_9HYPH</name>
<evidence type="ECO:0000256" key="3">
    <source>
        <dbReference type="ARBA" id="ARBA00022692"/>
    </source>
</evidence>
<feature type="transmembrane region" description="Helical" evidence="6">
    <location>
        <begin position="117"/>
        <end position="138"/>
    </location>
</feature>
<sequence>MTYFFLIITLLFVGSLFFESFIHKKERIDVHVRDKSSNYNSDFIDKNISSSYIRKLAISILSNNKNEVDLLRIRSAGFRGSKPIVVLRLARMICPLFLIAIWIILLLFGVFNNMYFYFYFLIAIAVGIIGYFLPGIYLHNRIIKRRKEIEKSWSDVLDLIIVCVETGMTIEAALSKVASVAEFLSKELSEELKLTIAEFGLYPDRRISYRNFAKRANLRSVDTFVQCVIQSEKYGTSVGDAMRHLAAEHRDQRMLRAEKKAAALPPKLTVPMILFFLPVIFAVILTPAFIQVMAQGGIMGGN</sequence>
<dbReference type="Pfam" id="PF00482">
    <property type="entry name" value="T2SSF"/>
    <property type="match status" value="1"/>
</dbReference>
<keyword evidence="9" id="KW-1185">Reference proteome</keyword>
<protein>
    <submittedName>
        <fullName evidence="8">Type II secretion system F family protein</fullName>
    </submittedName>
</protein>
<evidence type="ECO:0000259" key="7">
    <source>
        <dbReference type="Pfam" id="PF00482"/>
    </source>
</evidence>
<evidence type="ECO:0000313" key="8">
    <source>
        <dbReference type="EMBL" id="TPF75452.1"/>
    </source>
</evidence>
<feature type="transmembrane region" description="Helical" evidence="6">
    <location>
        <begin position="6"/>
        <end position="23"/>
    </location>
</feature>
<gene>
    <name evidence="8" type="ORF">FHY56_09330</name>
</gene>
<keyword evidence="2" id="KW-1003">Cell membrane</keyword>
<proteinExistence type="predicted"/>
<evidence type="ECO:0000256" key="6">
    <source>
        <dbReference type="SAM" id="Phobius"/>
    </source>
</evidence>
<evidence type="ECO:0000256" key="1">
    <source>
        <dbReference type="ARBA" id="ARBA00004651"/>
    </source>
</evidence>
<reference evidence="8 9" key="1">
    <citation type="journal article" date="2003" name="Int. J. Syst. Evol. Microbiol.">
        <title>Towards a standardized format for the description of a novel species (of an established genus): Ochrobactrum gallinifaecis sp. nov.</title>
        <authorList>
            <person name="Kampfer P."/>
            <person name="Buczolits S."/>
            <person name="Albrecht A."/>
            <person name="Busse H.J."/>
            <person name="Stackebrandt E."/>
        </authorList>
    </citation>
    <scope>NUCLEOTIDE SEQUENCE [LARGE SCALE GENOMIC DNA]</scope>
    <source>
        <strain evidence="8 9">ISO 196</strain>
    </source>
</reference>
<comment type="caution">
    <text evidence="8">The sequence shown here is derived from an EMBL/GenBank/DDBJ whole genome shotgun (WGS) entry which is preliminary data.</text>
</comment>
<dbReference type="InterPro" id="IPR018076">
    <property type="entry name" value="T2SS_GspF_dom"/>
</dbReference>
<dbReference type="OrthoDB" id="9810662at2"/>
<evidence type="ECO:0000256" key="2">
    <source>
        <dbReference type="ARBA" id="ARBA00022475"/>
    </source>
</evidence>
<dbReference type="RefSeq" id="WP_140904890.1">
    <property type="nucleotide sequence ID" value="NZ_JBHTMD010000013.1"/>
</dbReference>
<feature type="transmembrane region" description="Helical" evidence="6">
    <location>
        <begin position="89"/>
        <end position="111"/>
    </location>
</feature>
<dbReference type="GO" id="GO:0005886">
    <property type="term" value="C:plasma membrane"/>
    <property type="evidence" value="ECO:0007669"/>
    <property type="project" value="UniProtKB-SubCell"/>
</dbReference>